<evidence type="ECO:0000313" key="1">
    <source>
        <dbReference type="EMBL" id="JAH80841.1"/>
    </source>
</evidence>
<proteinExistence type="predicted"/>
<sequence length="35" mass="3921">MSAFRDCCCAAVSRPAPFTRFDTQESKVSQRRGPD</sequence>
<name>A0A0E9VS10_ANGAN</name>
<reference evidence="1" key="1">
    <citation type="submission" date="2014-11" db="EMBL/GenBank/DDBJ databases">
        <authorList>
            <person name="Amaro Gonzalez C."/>
        </authorList>
    </citation>
    <scope>NUCLEOTIDE SEQUENCE</scope>
</reference>
<reference evidence="1" key="2">
    <citation type="journal article" date="2015" name="Fish Shellfish Immunol.">
        <title>Early steps in the European eel (Anguilla anguilla)-Vibrio vulnificus interaction in the gills: Role of the RtxA13 toxin.</title>
        <authorList>
            <person name="Callol A."/>
            <person name="Pajuelo D."/>
            <person name="Ebbesson L."/>
            <person name="Teles M."/>
            <person name="MacKenzie S."/>
            <person name="Amaro C."/>
        </authorList>
    </citation>
    <scope>NUCLEOTIDE SEQUENCE</scope>
</reference>
<protein>
    <submittedName>
        <fullName evidence="1">Uncharacterized protein</fullName>
    </submittedName>
</protein>
<accession>A0A0E9VS10</accession>
<dbReference type="EMBL" id="GBXM01027736">
    <property type="protein sequence ID" value="JAH80841.1"/>
    <property type="molecule type" value="Transcribed_RNA"/>
</dbReference>
<organism evidence="1">
    <name type="scientific">Anguilla anguilla</name>
    <name type="common">European freshwater eel</name>
    <name type="synonym">Muraena anguilla</name>
    <dbReference type="NCBI Taxonomy" id="7936"/>
    <lineage>
        <taxon>Eukaryota</taxon>
        <taxon>Metazoa</taxon>
        <taxon>Chordata</taxon>
        <taxon>Craniata</taxon>
        <taxon>Vertebrata</taxon>
        <taxon>Euteleostomi</taxon>
        <taxon>Actinopterygii</taxon>
        <taxon>Neopterygii</taxon>
        <taxon>Teleostei</taxon>
        <taxon>Anguilliformes</taxon>
        <taxon>Anguillidae</taxon>
        <taxon>Anguilla</taxon>
    </lineage>
</organism>
<dbReference type="AlphaFoldDB" id="A0A0E9VS10"/>